<protein>
    <recommendedName>
        <fullName evidence="1">Reverse transcriptase Ty1/copia-type domain-containing protein</fullName>
    </recommendedName>
</protein>
<gene>
    <name evidence="2" type="ORF">O181_024698</name>
</gene>
<keyword evidence="3" id="KW-1185">Reference proteome</keyword>
<organism evidence="2 3">
    <name type="scientific">Austropuccinia psidii MF-1</name>
    <dbReference type="NCBI Taxonomy" id="1389203"/>
    <lineage>
        <taxon>Eukaryota</taxon>
        <taxon>Fungi</taxon>
        <taxon>Dikarya</taxon>
        <taxon>Basidiomycota</taxon>
        <taxon>Pucciniomycotina</taxon>
        <taxon>Pucciniomycetes</taxon>
        <taxon>Pucciniales</taxon>
        <taxon>Sphaerophragmiaceae</taxon>
        <taxon>Austropuccinia</taxon>
    </lineage>
</organism>
<dbReference type="OrthoDB" id="1645289at2759"/>
<evidence type="ECO:0000313" key="3">
    <source>
        <dbReference type="Proteomes" id="UP000765509"/>
    </source>
</evidence>
<dbReference type="InterPro" id="IPR043502">
    <property type="entry name" value="DNA/RNA_pol_sf"/>
</dbReference>
<feature type="domain" description="Reverse transcriptase Ty1/copia-type" evidence="1">
    <location>
        <begin position="1"/>
        <end position="162"/>
    </location>
</feature>
<name>A0A9Q3CJD5_9BASI</name>
<dbReference type="AlphaFoldDB" id="A0A9Q3CJD5"/>
<dbReference type="InterPro" id="IPR013103">
    <property type="entry name" value="RVT_2"/>
</dbReference>
<dbReference type="EMBL" id="AVOT02007945">
    <property type="protein sequence ID" value="MBW0484983.1"/>
    <property type="molecule type" value="Genomic_DNA"/>
</dbReference>
<evidence type="ECO:0000313" key="2">
    <source>
        <dbReference type="EMBL" id="MBW0484983.1"/>
    </source>
</evidence>
<sequence>MFHQMDLKSAFINAPLEEDLILVVPDGINEYKEKKVLRLHKEIYRLKQAPLAWNNYLASWLKNACFKCSVADPCVFYRMESKAVWIYVHVNDLEIFGPDLKPVKQEIKSSFDMKNLGMAELPLGIRVNHLASGLLMSQEYYIDKVAKEYEIKGLTPSNTPLKPNIQLSSATEDEVSAFKKLEINYQSAIGALNYISIKTTPEINFVVSNLS</sequence>
<dbReference type="SUPFAM" id="SSF56672">
    <property type="entry name" value="DNA/RNA polymerases"/>
    <property type="match status" value="1"/>
</dbReference>
<dbReference type="Pfam" id="PF07727">
    <property type="entry name" value="RVT_2"/>
    <property type="match status" value="1"/>
</dbReference>
<reference evidence="2" key="1">
    <citation type="submission" date="2021-03" db="EMBL/GenBank/DDBJ databases">
        <title>Draft genome sequence of rust myrtle Austropuccinia psidii MF-1, a brazilian biotype.</title>
        <authorList>
            <person name="Quecine M.C."/>
            <person name="Pachon D.M.R."/>
            <person name="Bonatelli M.L."/>
            <person name="Correr F.H."/>
            <person name="Franceschini L.M."/>
            <person name="Leite T.F."/>
            <person name="Margarido G.R.A."/>
            <person name="Almeida C.A."/>
            <person name="Ferrarezi J.A."/>
            <person name="Labate C.A."/>
        </authorList>
    </citation>
    <scope>NUCLEOTIDE SEQUENCE</scope>
    <source>
        <strain evidence="2">MF-1</strain>
    </source>
</reference>
<comment type="caution">
    <text evidence="2">The sequence shown here is derived from an EMBL/GenBank/DDBJ whole genome shotgun (WGS) entry which is preliminary data.</text>
</comment>
<evidence type="ECO:0000259" key="1">
    <source>
        <dbReference type="Pfam" id="PF07727"/>
    </source>
</evidence>
<proteinExistence type="predicted"/>
<accession>A0A9Q3CJD5</accession>
<dbReference type="Proteomes" id="UP000765509">
    <property type="component" value="Unassembled WGS sequence"/>
</dbReference>